<dbReference type="AlphaFoldDB" id="A0A0F9G3V3"/>
<evidence type="ECO:0000313" key="1">
    <source>
        <dbReference type="EMBL" id="KKL85156.1"/>
    </source>
</evidence>
<protein>
    <submittedName>
        <fullName evidence="1">Uncharacterized protein</fullName>
    </submittedName>
</protein>
<sequence>MVSKKKKDNFTFLVPDDRPIKTKVARKVFANTKCDWYLIPKSKLEKYSKKELIDELHRVYTNMKLIAQELGIAPRDSGVKRFSLHFCALIETILKASWNCNYE</sequence>
<proteinExistence type="predicted"/>
<reference evidence="1" key="1">
    <citation type="journal article" date="2015" name="Nature">
        <title>Complex archaea that bridge the gap between prokaryotes and eukaryotes.</title>
        <authorList>
            <person name="Spang A."/>
            <person name="Saw J.H."/>
            <person name="Jorgensen S.L."/>
            <person name="Zaremba-Niedzwiedzka K."/>
            <person name="Martijn J."/>
            <person name="Lind A.E."/>
            <person name="van Eijk R."/>
            <person name="Schleper C."/>
            <person name="Guy L."/>
            <person name="Ettema T.J."/>
        </authorList>
    </citation>
    <scope>NUCLEOTIDE SEQUENCE</scope>
</reference>
<dbReference type="EMBL" id="LAZR01021486">
    <property type="protein sequence ID" value="KKL85156.1"/>
    <property type="molecule type" value="Genomic_DNA"/>
</dbReference>
<accession>A0A0F9G3V3</accession>
<gene>
    <name evidence="1" type="ORF">LCGC14_1957570</name>
</gene>
<comment type="caution">
    <text evidence="1">The sequence shown here is derived from an EMBL/GenBank/DDBJ whole genome shotgun (WGS) entry which is preliminary data.</text>
</comment>
<organism evidence="1">
    <name type="scientific">marine sediment metagenome</name>
    <dbReference type="NCBI Taxonomy" id="412755"/>
    <lineage>
        <taxon>unclassified sequences</taxon>
        <taxon>metagenomes</taxon>
        <taxon>ecological metagenomes</taxon>
    </lineage>
</organism>
<name>A0A0F9G3V3_9ZZZZ</name>